<comment type="similarity">
    <text evidence="2 9">Belongs to the glycosyl hydrolase 56 family.</text>
</comment>
<evidence type="ECO:0000256" key="3">
    <source>
        <dbReference type="ARBA" id="ARBA00022801"/>
    </source>
</evidence>
<organism evidence="11 12">
    <name type="scientific">Engystomops pustulosus</name>
    <name type="common">Tungara frog</name>
    <name type="synonym">Physalaemus pustulosus</name>
    <dbReference type="NCBI Taxonomy" id="76066"/>
    <lineage>
        <taxon>Eukaryota</taxon>
        <taxon>Metazoa</taxon>
        <taxon>Chordata</taxon>
        <taxon>Craniata</taxon>
        <taxon>Vertebrata</taxon>
        <taxon>Euteleostomi</taxon>
        <taxon>Amphibia</taxon>
        <taxon>Batrachia</taxon>
        <taxon>Anura</taxon>
        <taxon>Neobatrachia</taxon>
        <taxon>Hyloidea</taxon>
        <taxon>Leptodactylidae</taxon>
        <taxon>Leiuperinae</taxon>
        <taxon>Engystomops</taxon>
    </lineage>
</organism>
<feature type="disulfide bond" evidence="8">
    <location>
        <begin position="376"/>
        <end position="429"/>
    </location>
</feature>
<dbReference type="PANTHER" id="PTHR11769:SF20">
    <property type="entry name" value="HYALURONIDASE PH-20"/>
    <property type="match status" value="1"/>
</dbReference>
<evidence type="ECO:0000256" key="2">
    <source>
        <dbReference type="ARBA" id="ARBA00008871"/>
    </source>
</evidence>
<evidence type="ECO:0000256" key="10">
    <source>
        <dbReference type="SAM" id="SignalP"/>
    </source>
</evidence>
<feature type="disulfide bond" evidence="8">
    <location>
        <begin position="216"/>
        <end position="232"/>
    </location>
</feature>
<dbReference type="GO" id="GO:0001669">
    <property type="term" value="C:acrosomal vesicle"/>
    <property type="evidence" value="ECO:0007669"/>
    <property type="project" value="TreeGrafter"/>
</dbReference>
<feature type="chain" id="PRO_5043563447" description="Hyaluronidase" evidence="10">
    <location>
        <begin position="28"/>
        <end position="454"/>
    </location>
</feature>
<evidence type="ECO:0000256" key="7">
    <source>
        <dbReference type="PIRSR" id="PIRSR038193-2"/>
    </source>
</evidence>
<dbReference type="PIRSF" id="PIRSF038193">
    <property type="entry name" value="Hyaluronidase"/>
    <property type="match status" value="1"/>
</dbReference>
<dbReference type="EMBL" id="WNYA01000004">
    <property type="protein sequence ID" value="KAG8577288.1"/>
    <property type="molecule type" value="Genomic_DNA"/>
</dbReference>
<dbReference type="Pfam" id="PF01630">
    <property type="entry name" value="Glyco_hydro_56"/>
    <property type="match status" value="1"/>
</dbReference>
<accession>A0AAV7BX06</accession>
<dbReference type="GO" id="GO:0030214">
    <property type="term" value="P:hyaluronan catabolic process"/>
    <property type="evidence" value="ECO:0007669"/>
    <property type="project" value="TreeGrafter"/>
</dbReference>
<name>A0AAV7BX06_ENGPU</name>
<dbReference type="Proteomes" id="UP000824782">
    <property type="component" value="Unassembled WGS sequence"/>
</dbReference>
<feature type="active site" description="Proton donor" evidence="6">
    <location>
        <position position="140"/>
    </location>
</feature>
<reference evidence="11" key="1">
    <citation type="thesis" date="2020" institute="ProQuest LLC" country="789 East Eisenhower Parkway, Ann Arbor, MI, USA">
        <title>Comparative Genomics and Chromosome Evolution.</title>
        <authorList>
            <person name="Mudd A.B."/>
        </authorList>
    </citation>
    <scope>NUCLEOTIDE SEQUENCE</scope>
    <source>
        <strain evidence="11">237g6f4</strain>
        <tissue evidence="11">Blood</tissue>
    </source>
</reference>
<comment type="caution">
    <text evidence="11">The sequence shown here is derived from an EMBL/GenBank/DDBJ whole genome shotgun (WGS) entry which is preliminary data.</text>
</comment>
<dbReference type="Gene3D" id="3.20.20.70">
    <property type="entry name" value="Aldolase class I"/>
    <property type="match status" value="1"/>
</dbReference>
<dbReference type="FunFam" id="3.20.20.70:FF:000065">
    <property type="entry name" value="Hyaluronidase"/>
    <property type="match status" value="1"/>
</dbReference>
<feature type="disulfide bond" evidence="8">
    <location>
        <begin position="51"/>
        <end position="346"/>
    </location>
</feature>
<feature type="signal peptide" evidence="10">
    <location>
        <begin position="1"/>
        <end position="27"/>
    </location>
</feature>
<dbReference type="GO" id="GO:0005975">
    <property type="term" value="P:carbohydrate metabolic process"/>
    <property type="evidence" value="ECO:0007669"/>
    <property type="project" value="InterPro"/>
</dbReference>
<dbReference type="PRINTS" id="PR00846">
    <property type="entry name" value="GLHYDRLASE56"/>
</dbReference>
<keyword evidence="4 8" id="KW-1015">Disulfide bond</keyword>
<evidence type="ECO:0000256" key="1">
    <source>
        <dbReference type="ARBA" id="ARBA00000251"/>
    </source>
</evidence>
<dbReference type="InterPro" id="IPR017853">
    <property type="entry name" value="GH"/>
</dbReference>
<keyword evidence="3 9" id="KW-0378">Hydrolase</keyword>
<evidence type="ECO:0000256" key="8">
    <source>
        <dbReference type="PIRSR" id="PIRSR038193-3"/>
    </source>
</evidence>
<sequence>MEIILNLCTFVLLKKLLLLTLTTPCQGAEKRAPPRMHSPFMPIWNAPTELCMRKYRIPIDVSLFEIVGSTLPSATNQNITLFYSDRLGYYPSIDHETGTSYNGGIPQMSNMELHLKKAREDILHYIPSSTQKGLAIIDWEAWRPTWIRNWASKAIYKKYSIDFAQQKDLTIDHRSVESKAKTQFESTAKQLMINTLRLGKQLRPNYLWGFYLFPNCHNYEYKQNSRNYSGKCPDIEMLRNDKMRWLWKESTALFPNMYLETALKSSQLGALYTRHRIQEAKRLSTLSSTRYSLPIYVYSRPVFTDQPEKYLTLSDLVNTIGESAALGAHGFIVWGSVNLTRSRNKCVDLNSFIIKTLNPYIINVSLSARLCSAVLCQNNGVCIRKEWSKNTYLHLNATNIAIEHYKSAYKVNGSLSLEDLRYYIKNFVCHCYAGLKCKAPDKIEPMNVCMAQSI</sequence>
<feature type="disulfide bond" evidence="8">
    <location>
        <begin position="431"/>
        <end position="437"/>
    </location>
</feature>
<dbReference type="PRINTS" id="PR00848">
    <property type="entry name" value="SPERMPH20"/>
</dbReference>
<comment type="catalytic activity">
    <reaction evidence="1 9">
        <text>Random hydrolysis of (1-&gt;4)-linkages between N-acetyl-beta-D-glucosamine and D-glucuronate residues in hyaluronate.</text>
        <dbReference type="EC" id="3.2.1.35"/>
    </reaction>
</comment>
<dbReference type="GO" id="GO:0004415">
    <property type="term" value="F:hyalurononglucosaminidase activity"/>
    <property type="evidence" value="ECO:0007669"/>
    <property type="project" value="UniProtKB-UniRule"/>
</dbReference>
<dbReference type="SUPFAM" id="SSF51445">
    <property type="entry name" value="(Trans)glycosidases"/>
    <property type="match status" value="1"/>
</dbReference>
<protein>
    <recommendedName>
        <fullName evidence="9">Hyaluronidase</fullName>
        <ecNumber evidence="9">3.2.1.35</ecNumber>
    </recommendedName>
</protein>
<dbReference type="InterPro" id="IPR013785">
    <property type="entry name" value="Aldolase_TIM"/>
</dbReference>
<feature type="glycosylation site" description="N-linked (GlcNAc...) asparagine" evidence="7">
    <location>
        <position position="363"/>
    </location>
</feature>
<proteinExistence type="inferred from homology"/>
<keyword evidence="10" id="KW-0732">Signal</keyword>
<keyword evidence="12" id="KW-1185">Reference proteome</keyword>
<dbReference type="EC" id="3.2.1.35" evidence="9"/>
<gene>
    <name evidence="11" type="ORF">GDO81_010129</name>
</gene>
<evidence type="ECO:0000256" key="4">
    <source>
        <dbReference type="ARBA" id="ARBA00023157"/>
    </source>
</evidence>
<keyword evidence="5 9" id="KW-0326">Glycosidase</keyword>
<evidence type="ECO:0000256" key="9">
    <source>
        <dbReference type="RuleBase" id="RU610713"/>
    </source>
</evidence>
<dbReference type="InterPro" id="IPR018155">
    <property type="entry name" value="Hyaluronidase"/>
</dbReference>
<evidence type="ECO:0000256" key="5">
    <source>
        <dbReference type="ARBA" id="ARBA00023295"/>
    </source>
</evidence>
<evidence type="ECO:0000313" key="12">
    <source>
        <dbReference type="Proteomes" id="UP000824782"/>
    </source>
</evidence>
<dbReference type="AlphaFoldDB" id="A0AAV7BX06"/>
<evidence type="ECO:0000313" key="11">
    <source>
        <dbReference type="EMBL" id="KAG8577288.1"/>
    </source>
</evidence>
<evidence type="ECO:0000256" key="6">
    <source>
        <dbReference type="PIRSR" id="PIRSR038193-1"/>
    </source>
</evidence>
<feature type="disulfide bond" evidence="8">
    <location>
        <begin position="371"/>
        <end position="382"/>
    </location>
</feature>
<feature type="non-terminal residue" evidence="11">
    <location>
        <position position="454"/>
    </location>
</feature>
<dbReference type="PANTHER" id="PTHR11769">
    <property type="entry name" value="HYALURONIDASE"/>
    <property type="match status" value="1"/>
</dbReference>